<dbReference type="Gene3D" id="3.30.565.10">
    <property type="entry name" value="Histidine kinase-like ATPase, C-terminal domain"/>
    <property type="match status" value="1"/>
</dbReference>
<dbReference type="InterPro" id="IPR003661">
    <property type="entry name" value="HisK_dim/P_dom"/>
</dbReference>
<evidence type="ECO:0000313" key="9">
    <source>
        <dbReference type="EMBL" id="MBL0743133.1"/>
    </source>
</evidence>
<keyword evidence="7" id="KW-0812">Transmembrane</keyword>
<dbReference type="Gene3D" id="1.10.287.130">
    <property type="match status" value="1"/>
</dbReference>
<evidence type="ECO:0000313" key="10">
    <source>
        <dbReference type="Proteomes" id="UP000613030"/>
    </source>
</evidence>
<dbReference type="Proteomes" id="UP000613030">
    <property type="component" value="Unassembled WGS sequence"/>
</dbReference>
<evidence type="ECO:0000256" key="1">
    <source>
        <dbReference type="ARBA" id="ARBA00000085"/>
    </source>
</evidence>
<keyword evidence="5 9" id="KW-0418">Kinase</keyword>
<keyword evidence="10" id="KW-1185">Reference proteome</keyword>
<dbReference type="PANTHER" id="PTHR45453">
    <property type="entry name" value="PHOSPHATE REGULON SENSOR PROTEIN PHOR"/>
    <property type="match status" value="1"/>
</dbReference>
<dbReference type="InterPro" id="IPR005467">
    <property type="entry name" value="His_kinase_dom"/>
</dbReference>
<dbReference type="InterPro" id="IPR036097">
    <property type="entry name" value="HisK_dim/P_sf"/>
</dbReference>
<dbReference type="InterPro" id="IPR004358">
    <property type="entry name" value="Sig_transdc_His_kin-like_C"/>
</dbReference>
<organism evidence="9 10">
    <name type="scientific">Chryseolinea lacunae</name>
    <dbReference type="NCBI Taxonomy" id="2801331"/>
    <lineage>
        <taxon>Bacteria</taxon>
        <taxon>Pseudomonadati</taxon>
        <taxon>Bacteroidota</taxon>
        <taxon>Cytophagia</taxon>
        <taxon>Cytophagales</taxon>
        <taxon>Fulvivirgaceae</taxon>
        <taxon>Chryseolinea</taxon>
    </lineage>
</organism>
<name>A0ABS1KUH2_9BACT</name>
<dbReference type="SUPFAM" id="SSF55874">
    <property type="entry name" value="ATPase domain of HSP90 chaperone/DNA topoisomerase II/histidine kinase"/>
    <property type="match status" value="1"/>
</dbReference>
<dbReference type="EC" id="2.7.13.3" evidence="2"/>
<dbReference type="InterPro" id="IPR050351">
    <property type="entry name" value="BphY/WalK/GraS-like"/>
</dbReference>
<dbReference type="EMBL" id="JAERRB010000006">
    <property type="protein sequence ID" value="MBL0743133.1"/>
    <property type="molecule type" value="Genomic_DNA"/>
</dbReference>
<dbReference type="InterPro" id="IPR003594">
    <property type="entry name" value="HATPase_dom"/>
</dbReference>
<proteinExistence type="predicted"/>
<dbReference type="GO" id="GO:0016301">
    <property type="term" value="F:kinase activity"/>
    <property type="evidence" value="ECO:0007669"/>
    <property type="project" value="UniProtKB-KW"/>
</dbReference>
<evidence type="ECO:0000256" key="2">
    <source>
        <dbReference type="ARBA" id="ARBA00012438"/>
    </source>
</evidence>
<sequence length="408" mass="46654">MNRKHLGRIIMWGTVVLTCLLVVQVYWFKRAFDAAEQQFDHRVQLALKRVADSVAHDTQVKKLSSNFFFVATETNLNDQALDRLLKEEFLSRSLDIDYELGVYNADDDTLVYGNYVKATQPHVMATDESWQTGEAGKNFAVYFPKKESYVAAQLDIWIFSTFILVLMMGFFAYAIVSLLRERKFAELKNDFINNMTHEFKTPVTNIRIAGEMLKNKMPEGLGTQVYVDILLKENEKLRQKIDQVLLGSSVDHLKRPALERVDVHQIIVECAEAFQLKVQERSGHIQLQFEAATAFILGDRELLTQAINNVIDNAEKYSLHAPHIVVQTRDNHKGIEIDIIDHGIGIDPSMKRKVFEKFFRVRQGDVHVKGFGLGLSFVQNVIRSHRGEVKLFSELNKGTDVKIVLPIA</sequence>
<feature type="domain" description="Histidine kinase" evidence="8">
    <location>
        <begin position="194"/>
        <end position="408"/>
    </location>
</feature>
<evidence type="ECO:0000256" key="5">
    <source>
        <dbReference type="ARBA" id="ARBA00022777"/>
    </source>
</evidence>
<dbReference type="SMART" id="SM00388">
    <property type="entry name" value="HisKA"/>
    <property type="match status" value="1"/>
</dbReference>
<evidence type="ECO:0000256" key="4">
    <source>
        <dbReference type="ARBA" id="ARBA00022679"/>
    </source>
</evidence>
<dbReference type="PANTHER" id="PTHR45453:SF1">
    <property type="entry name" value="PHOSPHATE REGULON SENSOR PROTEIN PHOR"/>
    <property type="match status" value="1"/>
</dbReference>
<reference evidence="9 10" key="1">
    <citation type="submission" date="2021-01" db="EMBL/GenBank/DDBJ databases">
        <title>Chryseolinea sp. Jin1 Genome sequencing and assembly.</title>
        <authorList>
            <person name="Kim I."/>
        </authorList>
    </citation>
    <scope>NUCLEOTIDE SEQUENCE [LARGE SCALE GENOMIC DNA]</scope>
    <source>
        <strain evidence="9 10">Jin1</strain>
    </source>
</reference>
<accession>A0ABS1KUH2</accession>
<dbReference type="PROSITE" id="PS50109">
    <property type="entry name" value="HIS_KIN"/>
    <property type="match status" value="1"/>
</dbReference>
<evidence type="ECO:0000256" key="6">
    <source>
        <dbReference type="ARBA" id="ARBA00023012"/>
    </source>
</evidence>
<dbReference type="PRINTS" id="PR00344">
    <property type="entry name" value="BCTRLSENSOR"/>
</dbReference>
<dbReference type="RefSeq" id="WP_202012176.1">
    <property type="nucleotide sequence ID" value="NZ_JAERRB010000006.1"/>
</dbReference>
<keyword evidence="3" id="KW-0597">Phosphoprotein</keyword>
<dbReference type="SMART" id="SM00387">
    <property type="entry name" value="HATPase_c"/>
    <property type="match status" value="1"/>
</dbReference>
<dbReference type="InterPro" id="IPR036890">
    <property type="entry name" value="HATPase_C_sf"/>
</dbReference>
<evidence type="ECO:0000256" key="3">
    <source>
        <dbReference type="ARBA" id="ARBA00022553"/>
    </source>
</evidence>
<feature type="transmembrane region" description="Helical" evidence="7">
    <location>
        <begin position="156"/>
        <end position="179"/>
    </location>
</feature>
<feature type="transmembrane region" description="Helical" evidence="7">
    <location>
        <begin position="9"/>
        <end position="28"/>
    </location>
</feature>
<keyword evidence="7" id="KW-0472">Membrane</keyword>
<dbReference type="CDD" id="cd00082">
    <property type="entry name" value="HisKA"/>
    <property type="match status" value="1"/>
</dbReference>
<keyword evidence="6" id="KW-0902">Two-component regulatory system</keyword>
<keyword evidence="4" id="KW-0808">Transferase</keyword>
<keyword evidence="7" id="KW-1133">Transmembrane helix</keyword>
<comment type="catalytic activity">
    <reaction evidence="1">
        <text>ATP + protein L-histidine = ADP + protein N-phospho-L-histidine.</text>
        <dbReference type="EC" id="2.7.13.3"/>
    </reaction>
</comment>
<comment type="caution">
    <text evidence="9">The sequence shown here is derived from an EMBL/GenBank/DDBJ whole genome shotgun (WGS) entry which is preliminary data.</text>
</comment>
<dbReference type="Pfam" id="PF00512">
    <property type="entry name" value="HisKA"/>
    <property type="match status" value="1"/>
</dbReference>
<protein>
    <recommendedName>
        <fullName evidence="2">histidine kinase</fullName>
        <ecNumber evidence="2">2.7.13.3</ecNumber>
    </recommendedName>
</protein>
<evidence type="ECO:0000259" key="8">
    <source>
        <dbReference type="PROSITE" id="PS50109"/>
    </source>
</evidence>
<dbReference type="Pfam" id="PF02518">
    <property type="entry name" value="HATPase_c"/>
    <property type="match status" value="1"/>
</dbReference>
<dbReference type="SUPFAM" id="SSF47384">
    <property type="entry name" value="Homodimeric domain of signal transducing histidine kinase"/>
    <property type="match status" value="1"/>
</dbReference>
<evidence type="ECO:0000256" key="7">
    <source>
        <dbReference type="SAM" id="Phobius"/>
    </source>
</evidence>
<gene>
    <name evidence="9" type="ORF">JI741_18020</name>
</gene>